<accession>A0AAD5YGY0</accession>
<comment type="catalytic activity">
    <reaction evidence="1">
        <text>Random hydrolysis of (1-&gt;6)-alpha-D-mannosidic linkages in unbranched (1-&gt;6)-mannans.</text>
        <dbReference type="EC" id="3.2.1.101"/>
    </reaction>
</comment>
<evidence type="ECO:0000256" key="6">
    <source>
        <dbReference type="ARBA" id="ARBA00023180"/>
    </source>
</evidence>
<evidence type="ECO:0000256" key="1">
    <source>
        <dbReference type="ARBA" id="ARBA00001452"/>
    </source>
</evidence>
<dbReference type="GO" id="GO:0016052">
    <property type="term" value="P:carbohydrate catabolic process"/>
    <property type="evidence" value="ECO:0007669"/>
    <property type="project" value="InterPro"/>
</dbReference>
<evidence type="ECO:0000256" key="2">
    <source>
        <dbReference type="ARBA" id="ARBA00009699"/>
    </source>
</evidence>
<evidence type="ECO:0000256" key="7">
    <source>
        <dbReference type="ARBA" id="ARBA00023295"/>
    </source>
</evidence>
<gene>
    <name evidence="10" type="ORF">NLI96_g7761</name>
</gene>
<dbReference type="GO" id="GO:0008496">
    <property type="term" value="F:mannan endo-1,6-alpha-mannosidase activity"/>
    <property type="evidence" value="ECO:0007669"/>
    <property type="project" value="UniProtKB-EC"/>
</dbReference>
<keyword evidence="9" id="KW-0472">Membrane</keyword>
<dbReference type="EC" id="3.2.1.101" evidence="3"/>
<reference evidence="10" key="1">
    <citation type="submission" date="2022-07" db="EMBL/GenBank/DDBJ databases">
        <title>Genome Sequence of Physisporinus lineatus.</title>
        <authorList>
            <person name="Buettner E."/>
        </authorList>
    </citation>
    <scope>NUCLEOTIDE SEQUENCE</scope>
    <source>
        <strain evidence="10">VT162</strain>
    </source>
</reference>
<comment type="similarity">
    <text evidence="2">Belongs to the glycosyl hydrolase 76 family.</text>
</comment>
<keyword evidence="9" id="KW-1133">Transmembrane helix</keyword>
<evidence type="ECO:0000313" key="11">
    <source>
        <dbReference type="Proteomes" id="UP001212997"/>
    </source>
</evidence>
<organism evidence="10 11">
    <name type="scientific">Meripilus lineatus</name>
    <dbReference type="NCBI Taxonomy" id="2056292"/>
    <lineage>
        <taxon>Eukaryota</taxon>
        <taxon>Fungi</taxon>
        <taxon>Dikarya</taxon>
        <taxon>Basidiomycota</taxon>
        <taxon>Agaricomycotina</taxon>
        <taxon>Agaricomycetes</taxon>
        <taxon>Polyporales</taxon>
        <taxon>Meripilaceae</taxon>
        <taxon>Meripilus</taxon>
    </lineage>
</organism>
<dbReference type="Proteomes" id="UP001212997">
    <property type="component" value="Unassembled WGS sequence"/>
</dbReference>
<protein>
    <recommendedName>
        <fullName evidence="3">mannan endo-1,6-alpha-mannosidase</fullName>
        <ecNumber evidence="3">3.2.1.101</ecNumber>
    </recommendedName>
</protein>
<feature type="region of interest" description="Disordered" evidence="8">
    <location>
        <begin position="423"/>
        <end position="496"/>
    </location>
</feature>
<dbReference type="AlphaFoldDB" id="A0AAD5YGY0"/>
<dbReference type="PANTHER" id="PTHR12145">
    <property type="entry name" value="MANNAN ENDO-1,6-ALPHA-MANNOSIDASE DCW1"/>
    <property type="match status" value="1"/>
</dbReference>
<dbReference type="InterPro" id="IPR014480">
    <property type="entry name" value="Mannan-1_6-alpha_mannosidase"/>
</dbReference>
<dbReference type="GO" id="GO:0009272">
    <property type="term" value="P:fungal-type cell wall biogenesis"/>
    <property type="evidence" value="ECO:0007669"/>
    <property type="project" value="TreeGrafter"/>
</dbReference>
<evidence type="ECO:0000256" key="4">
    <source>
        <dbReference type="ARBA" id="ARBA00022729"/>
    </source>
</evidence>
<comment type="caution">
    <text evidence="10">The sequence shown here is derived from an EMBL/GenBank/DDBJ whole genome shotgun (WGS) entry which is preliminary data.</text>
</comment>
<feature type="region of interest" description="Disordered" evidence="8">
    <location>
        <begin position="386"/>
        <end position="408"/>
    </location>
</feature>
<keyword evidence="7" id="KW-0326">Glycosidase</keyword>
<keyword evidence="6" id="KW-0325">Glycoprotein</keyword>
<feature type="transmembrane region" description="Helical" evidence="9">
    <location>
        <begin position="354"/>
        <end position="376"/>
    </location>
</feature>
<evidence type="ECO:0000256" key="5">
    <source>
        <dbReference type="ARBA" id="ARBA00022801"/>
    </source>
</evidence>
<keyword evidence="11" id="KW-1185">Reference proteome</keyword>
<dbReference type="Gene3D" id="1.50.10.20">
    <property type="match status" value="1"/>
</dbReference>
<keyword evidence="4" id="KW-0732">Signal</keyword>
<keyword evidence="9" id="KW-0812">Transmembrane</keyword>
<dbReference type="EMBL" id="JANAWD010000329">
    <property type="protein sequence ID" value="KAJ3481300.1"/>
    <property type="molecule type" value="Genomic_DNA"/>
</dbReference>
<sequence>MEETYIEYQFRDEENDYTVGNWEPSSPLQFHDGTHRRNWGLAAAYAYRAYRDDYLLATAVTVWNNMYRYFVTKEQAASGTHPLKNVTFNSACKGGNAGAVFYISDNPPDTEVNGATVCAFMVLSAHLLELTSNSTYRDAADLSANFIKANLFNGAIVNDTISLNGCALTTQIVTYNSGFFIEGLAIYANVTQNSDWTSFLNNLIATTIKFSGWTSGEGIMVEDANGPNNLADTNGFTRALKGIYIRGLYEAWTRSQRGSDVANLIEAYINVQYNALLDLASKDSYNFSSSWPGPAPSRLLPWGQVAALDVLNAGIGMAQASESLSSPPSTSSETPAVSSSLSTNTSNKKSNTPLIVGVTIAAVVVVLGVVLAVFFLRRRNRKNHHVTSLPEPGSLSSHHPGHNAVPSGLRDSTIMAQVNPHASPVEPFTLSSPTTQHLSEKNSGTSPTRSTQTVPITSSRSDTQSWTITGSSSQMRSATDSADGGNDRDDPSAIPGLLERLNRAIARLPQRGSVADEGDFPPEYRER</sequence>
<dbReference type="Pfam" id="PF03663">
    <property type="entry name" value="Glyco_hydro_76"/>
    <property type="match status" value="1"/>
</dbReference>
<dbReference type="InterPro" id="IPR005198">
    <property type="entry name" value="Glyco_hydro_76"/>
</dbReference>
<dbReference type="SUPFAM" id="SSF48208">
    <property type="entry name" value="Six-hairpin glycosidases"/>
    <property type="match status" value="1"/>
</dbReference>
<evidence type="ECO:0000256" key="8">
    <source>
        <dbReference type="SAM" id="MobiDB-lite"/>
    </source>
</evidence>
<evidence type="ECO:0000256" key="9">
    <source>
        <dbReference type="SAM" id="Phobius"/>
    </source>
</evidence>
<proteinExistence type="inferred from homology"/>
<keyword evidence="5" id="KW-0378">Hydrolase</keyword>
<evidence type="ECO:0000256" key="3">
    <source>
        <dbReference type="ARBA" id="ARBA00012350"/>
    </source>
</evidence>
<feature type="region of interest" description="Disordered" evidence="8">
    <location>
        <begin position="321"/>
        <end position="348"/>
    </location>
</feature>
<dbReference type="PANTHER" id="PTHR12145:SF36">
    <property type="entry name" value="MANNAN ENDO-1,6-ALPHA-MANNOSIDASE DCW1"/>
    <property type="match status" value="1"/>
</dbReference>
<name>A0AAD5YGY0_9APHY</name>
<evidence type="ECO:0000313" key="10">
    <source>
        <dbReference type="EMBL" id="KAJ3481300.1"/>
    </source>
</evidence>
<feature type="compositionally biased region" description="Polar residues" evidence="8">
    <location>
        <begin position="429"/>
        <end position="480"/>
    </location>
</feature>
<dbReference type="InterPro" id="IPR008928">
    <property type="entry name" value="6-hairpin_glycosidase_sf"/>
</dbReference>